<keyword evidence="3" id="KW-1185">Reference proteome</keyword>
<comment type="caution">
    <text evidence="2">The sequence shown here is derived from an EMBL/GenBank/DDBJ whole genome shotgun (WGS) entry which is preliminary data.</text>
</comment>
<evidence type="ECO:0000313" key="2">
    <source>
        <dbReference type="EMBL" id="KJY60961.1"/>
    </source>
</evidence>
<protein>
    <recommendedName>
        <fullName evidence="1">Competence protein CoiA nuclease-like domain-containing protein</fullName>
    </recommendedName>
</protein>
<feature type="domain" description="Competence protein CoiA nuclease-like" evidence="1">
    <location>
        <begin position="59"/>
        <end position="180"/>
    </location>
</feature>
<evidence type="ECO:0000259" key="1">
    <source>
        <dbReference type="Pfam" id="PF06054"/>
    </source>
</evidence>
<dbReference type="PATRIC" id="fig|1218492.5.peg.1292"/>
<dbReference type="AlphaFoldDB" id="A0A0F4LTU5"/>
<dbReference type="EMBL" id="JXJQ01000009">
    <property type="protein sequence ID" value="KJY60961.1"/>
    <property type="molecule type" value="Genomic_DNA"/>
</dbReference>
<reference evidence="2 3" key="1">
    <citation type="submission" date="2015-01" db="EMBL/GenBank/DDBJ databases">
        <title>Comparative genomics of the lactic acid bacteria isolated from the honey bee gut.</title>
        <authorList>
            <person name="Ellegaard K.M."/>
            <person name="Tamarit D."/>
            <person name="Javelind E."/>
            <person name="Olofsson T."/>
            <person name="Andersson S.G."/>
            <person name="Vasquez A."/>
        </authorList>
    </citation>
    <scope>NUCLEOTIDE SEQUENCE [LARGE SCALE GENOMIC DNA]</scope>
    <source>
        <strain evidence="2 3">Bin4</strain>
    </source>
</reference>
<sequence>MTSIFVAQDLTGQLIYAVHYQQQRPLFCPHCQREVEYVGNGQRRPFFRHITKSETKQAESLVHQAGKQWLATFFQPAFQVKLEVFAPPNQRIDVQALSSNMKLAIEYQCSPISRLELSERQQGYQNKNYHPLWIFGPEHYFKAAKLRHLQTILSYSKFWAFYVLFKLPADNFLRLNYNYQMAPHSSRLYWRQVHFTSWQQLWTFRPSLGTYRLEHINWLRWYRQQQRYPSRQFVHLQNQCYQQRINMLHYVKKTPSQTMFPIYRYFPCYTLLLQTLQRTNFQKLPLIEPKVSLRCANQDFAGRDVD</sequence>
<dbReference type="InterPro" id="IPR010330">
    <property type="entry name" value="CoiA_nuc"/>
</dbReference>
<dbReference type="HOGENOM" id="CLU_908497_0_0_9"/>
<proteinExistence type="predicted"/>
<organism evidence="2 3">
    <name type="scientific">Bombilactobacillus mellifer</name>
    <dbReference type="NCBI Taxonomy" id="1218492"/>
    <lineage>
        <taxon>Bacteria</taxon>
        <taxon>Bacillati</taxon>
        <taxon>Bacillota</taxon>
        <taxon>Bacilli</taxon>
        <taxon>Lactobacillales</taxon>
        <taxon>Lactobacillaceae</taxon>
        <taxon>Bombilactobacillus</taxon>
    </lineage>
</organism>
<dbReference type="RefSeq" id="WP_046316963.1">
    <property type="nucleotide sequence ID" value="NZ_JBHSZT010000010.1"/>
</dbReference>
<dbReference type="OrthoDB" id="3784230at2"/>
<gene>
    <name evidence="2" type="ORF">JG30_11490</name>
</gene>
<name>A0A0F4LTU5_9LACO</name>
<dbReference type="Pfam" id="PF06054">
    <property type="entry name" value="CoiA_nuc"/>
    <property type="match status" value="1"/>
</dbReference>
<evidence type="ECO:0000313" key="3">
    <source>
        <dbReference type="Proteomes" id="UP000033558"/>
    </source>
</evidence>
<accession>A0A0F4LTU5</accession>
<dbReference type="STRING" id="1218492.JG30_11490"/>
<dbReference type="Proteomes" id="UP000033558">
    <property type="component" value="Unassembled WGS sequence"/>
</dbReference>